<dbReference type="SUPFAM" id="SSF110997">
    <property type="entry name" value="Sporulation related repeat"/>
    <property type="match status" value="1"/>
</dbReference>
<proteinExistence type="predicted"/>
<reference evidence="2 3" key="1">
    <citation type="submission" date="2018-06" db="EMBL/GenBank/DDBJ databases">
        <authorList>
            <consortium name="Pathogen Informatics"/>
            <person name="Doyle S."/>
        </authorList>
    </citation>
    <scope>NUCLEOTIDE SEQUENCE [LARGE SCALE GENOMIC DNA]</scope>
    <source>
        <strain evidence="2 3">NCTC13063</strain>
    </source>
</reference>
<sequence>MINFANPKNIDNFAHVIELERHIEILLLSNDCVIVPNLGGFMAHHVDARYDERDYTFLPPLRTLGFNPKLRLNDSLLALSYVDAYDISYPDALARIDDEVAELKQHLENEGSYELADIGTLYNNGEGTYTFEPCEAGILTPQLYGFGSFEMKPIEQEALKEEETAAPTVIDINATTAEGPKTATANSVFDRNDDSEDKTISIRVSLLRNMAAACIAVVVFFLFSTPLGTPEAGTRLVRSKIDTGLLYRIMPKDLTTKAPTKLVAQPKTDKETGHAAKNDMAQEKAEVPETYYSIVLASHVTRTNARAYVERLHRAGHTPARVLDGKGSVKVIYGTYPTESKAYNALNILSRKPEFAESWVLHVKGSR</sequence>
<dbReference type="Pfam" id="PF18174">
    <property type="entry name" value="HU-CCDC81_bac_1"/>
    <property type="match status" value="1"/>
</dbReference>
<dbReference type="Gene3D" id="3.30.70.1070">
    <property type="entry name" value="Sporulation related repeat"/>
    <property type="match status" value="1"/>
</dbReference>
<dbReference type="InterPro" id="IPR040495">
    <property type="entry name" value="HU-CCDC81_bac_1"/>
</dbReference>
<evidence type="ECO:0000259" key="1">
    <source>
        <dbReference type="PROSITE" id="PS51724"/>
    </source>
</evidence>
<evidence type="ECO:0000313" key="3">
    <source>
        <dbReference type="Proteomes" id="UP000255283"/>
    </source>
</evidence>
<dbReference type="Pfam" id="PF05036">
    <property type="entry name" value="SPOR"/>
    <property type="match status" value="1"/>
</dbReference>
<dbReference type="Proteomes" id="UP000255283">
    <property type="component" value="Unassembled WGS sequence"/>
</dbReference>
<comment type="caution">
    <text evidence="2">The sequence shown here is derived from an EMBL/GenBank/DDBJ whole genome shotgun (WGS) entry which is preliminary data.</text>
</comment>
<dbReference type="GO" id="GO:0042834">
    <property type="term" value="F:peptidoglycan binding"/>
    <property type="evidence" value="ECO:0007669"/>
    <property type="project" value="InterPro"/>
</dbReference>
<dbReference type="AlphaFoldDB" id="A0AAQ1ZLX9"/>
<dbReference type="RefSeq" id="WP_115154258.1">
    <property type="nucleotide sequence ID" value="NZ_DBFWLE010000019.1"/>
</dbReference>
<organism evidence="2 3">
    <name type="scientific">Segatella buccae</name>
    <dbReference type="NCBI Taxonomy" id="28126"/>
    <lineage>
        <taxon>Bacteria</taxon>
        <taxon>Pseudomonadati</taxon>
        <taxon>Bacteroidota</taxon>
        <taxon>Bacteroidia</taxon>
        <taxon>Bacteroidales</taxon>
        <taxon>Prevotellaceae</taxon>
        <taxon>Segatella</taxon>
    </lineage>
</organism>
<gene>
    <name evidence="2" type="ORF">NCTC13063_02318</name>
</gene>
<feature type="domain" description="SPOR" evidence="1">
    <location>
        <begin position="286"/>
        <end position="362"/>
    </location>
</feature>
<dbReference type="InterPro" id="IPR007730">
    <property type="entry name" value="SPOR-like_dom"/>
</dbReference>
<dbReference type="InterPro" id="IPR036680">
    <property type="entry name" value="SPOR-like_sf"/>
</dbReference>
<accession>A0AAQ1ZLX9</accession>
<name>A0AAQ1ZLX9_9BACT</name>
<evidence type="ECO:0000313" key="2">
    <source>
        <dbReference type="EMBL" id="SUB96556.1"/>
    </source>
</evidence>
<dbReference type="PROSITE" id="PS51724">
    <property type="entry name" value="SPOR"/>
    <property type="match status" value="1"/>
</dbReference>
<dbReference type="Pfam" id="PF18175">
    <property type="entry name" value="HU-CCDC81_bac_2"/>
    <property type="match status" value="1"/>
</dbReference>
<dbReference type="InterPro" id="IPR041268">
    <property type="entry name" value="HU-CCDC81_bac_2"/>
</dbReference>
<protein>
    <submittedName>
        <fullName evidence="2">Sporulation related domain</fullName>
    </submittedName>
</protein>
<dbReference type="EMBL" id="UGTJ01000002">
    <property type="protein sequence ID" value="SUB96556.1"/>
    <property type="molecule type" value="Genomic_DNA"/>
</dbReference>